<organism evidence="1 2">
    <name type="scientific">Vararia minispora EC-137</name>
    <dbReference type="NCBI Taxonomy" id="1314806"/>
    <lineage>
        <taxon>Eukaryota</taxon>
        <taxon>Fungi</taxon>
        <taxon>Dikarya</taxon>
        <taxon>Basidiomycota</taxon>
        <taxon>Agaricomycotina</taxon>
        <taxon>Agaricomycetes</taxon>
        <taxon>Russulales</taxon>
        <taxon>Lachnocladiaceae</taxon>
        <taxon>Vararia</taxon>
    </lineage>
</organism>
<accession>A0ACB8Q9K0</accession>
<name>A0ACB8Q9K0_9AGAM</name>
<evidence type="ECO:0000313" key="2">
    <source>
        <dbReference type="Proteomes" id="UP000814128"/>
    </source>
</evidence>
<dbReference type="EMBL" id="MU273770">
    <property type="protein sequence ID" value="KAI0028263.1"/>
    <property type="molecule type" value="Genomic_DNA"/>
</dbReference>
<protein>
    <submittedName>
        <fullName evidence="1">Uncharacterized protein</fullName>
    </submittedName>
</protein>
<comment type="caution">
    <text evidence="1">The sequence shown here is derived from an EMBL/GenBank/DDBJ whole genome shotgun (WGS) entry which is preliminary data.</text>
</comment>
<sequence>MSTNQLPTQFGELLFAAIRAYEEKAKAVLDDADILDNLLESRTVEGTLEVLEGGMSEFARFRQGDLKWLKLVDKMKTIINVVLVLNDTVAELASSLPLRKKVPGGKAVFVALSVLLTATKGQSDRYDALEELFARHVFFLNRLNVRLGASVAFSDGTKKIFVDILLQLLETLSLSKKLLMKNRFVHYMQTLFGNRDMKAALDELDKLTAQEMQMTATATLGTVTQTLVATKEVSEKITQVEAIGQENRRTLQKIGATVERQHNFQVGNEIRHWLSPPDPSTNHNNIVTSRHEGTGAWIFQRADFVDWKSDGCGFYWIHGKAGSGKSVLWFAPVPVHCDATVLIKSQLDRY</sequence>
<evidence type="ECO:0000313" key="1">
    <source>
        <dbReference type="EMBL" id="KAI0028263.1"/>
    </source>
</evidence>
<gene>
    <name evidence="1" type="ORF">K488DRAFT_73898</name>
</gene>
<dbReference type="Proteomes" id="UP000814128">
    <property type="component" value="Unassembled WGS sequence"/>
</dbReference>
<keyword evidence="2" id="KW-1185">Reference proteome</keyword>
<proteinExistence type="predicted"/>
<reference evidence="1" key="1">
    <citation type="submission" date="2021-02" db="EMBL/GenBank/DDBJ databases">
        <authorList>
            <consortium name="DOE Joint Genome Institute"/>
            <person name="Ahrendt S."/>
            <person name="Looney B.P."/>
            <person name="Miyauchi S."/>
            <person name="Morin E."/>
            <person name="Drula E."/>
            <person name="Courty P.E."/>
            <person name="Chicoki N."/>
            <person name="Fauchery L."/>
            <person name="Kohler A."/>
            <person name="Kuo A."/>
            <person name="Labutti K."/>
            <person name="Pangilinan J."/>
            <person name="Lipzen A."/>
            <person name="Riley R."/>
            <person name="Andreopoulos W."/>
            <person name="He G."/>
            <person name="Johnson J."/>
            <person name="Barry K.W."/>
            <person name="Grigoriev I.V."/>
            <person name="Nagy L."/>
            <person name="Hibbett D."/>
            <person name="Henrissat B."/>
            <person name="Matheny P.B."/>
            <person name="Labbe J."/>
            <person name="Martin F."/>
        </authorList>
    </citation>
    <scope>NUCLEOTIDE SEQUENCE</scope>
    <source>
        <strain evidence="1">EC-137</strain>
    </source>
</reference>
<reference evidence="1" key="2">
    <citation type="journal article" date="2022" name="New Phytol.">
        <title>Evolutionary transition to the ectomycorrhizal habit in the genomes of a hyperdiverse lineage of mushroom-forming fungi.</title>
        <authorList>
            <person name="Looney B."/>
            <person name="Miyauchi S."/>
            <person name="Morin E."/>
            <person name="Drula E."/>
            <person name="Courty P.E."/>
            <person name="Kohler A."/>
            <person name="Kuo A."/>
            <person name="LaButti K."/>
            <person name="Pangilinan J."/>
            <person name="Lipzen A."/>
            <person name="Riley R."/>
            <person name="Andreopoulos W."/>
            <person name="He G."/>
            <person name="Johnson J."/>
            <person name="Nolan M."/>
            <person name="Tritt A."/>
            <person name="Barry K.W."/>
            <person name="Grigoriev I.V."/>
            <person name="Nagy L.G."/>
            <person name="Hibbett D."/>
            <person name="Henrissat B."/>
            <person name="Matheny P.B."/>
            <person name="Labbe J."/>
            <person name="Martin F.M."/>
        </authorList>
    </citation>
    <scope>NUCLEOTIDE SEQUENCE</scope>
    <source>
        <strain evidence="1">EC-137</strain>
    </source>
</reference>